<evidence type="ECO:0000313" key="3">
    <source>
        <dbReference type="Proteomes" id="UP000284277"/>
    </source>
</evidence>
<proteinExistence type="predicted"/>
<dbReference type="AlphaFoldDB" id="A0A419T1Q7"/>
<dbReference type="Proteomes" id="UP000284277">
    <property type="component" value="Unassembled WGS sequence"/>
</dbReference>
<feature type="domain" description="HD-GYP" evidence="1">
    <location>
        <begin position="111"/>
        <end position="307"/>
    </location>
</feature>
<dbReference type="PROSITE" id="PS51832">
    <property type="entry name" value="HD_GYP"/>
    <property type="match status" value="1"/>
</dbReference>
<dbReference type="RefSeq" id="WP_120197072.1">
    <property type="nucleotide sequence ID" value="NZ_MCIA01000019.1"/>
</dbReference>
<comment type="caution">
    <text evidence="2">The sequence shown here is derived from an EMBL/GenBank/DDBJ whole genome shotgun (WGS) entry which is preliminary data.</text>
</comment>
<reference evidence="2 3" key="1">
    <citation type="submission" date="2016-08" db="EMBL/GenBank/DDBJ databases">
        <title>A new outlook on sporulation: Clostridium algidixylanolyticum.</title>
        <authorList>
            <person name="Poppleton D.I."/>
            <person name="Gribaldo S."/>
        </authorList>
    </citation>
    <scope>NUCLEOTIDE SEQUENCE [LARGE SCALE GENOMIC DNA]</scope>
    <source>
        <strain evidence="2 3">SPL73</strain>
    </source>
</reference>
<evidence type="ECO:0000259" key="1">
    <source>
        <dbReference type="PROSITE" id="PS51832"/>
    </source>
</evidence>
<dbReference type="OrthoDB" id="9804747at2"/>
<accession>A0A419T1Q7</accession>
<dbReference type="InterPro" id="IPR003607">
    <property type="entry name" value="HD/PDEase_dom"/>
</dbReference>
<dbReference type="InterPro" id="IPR037522">
    <property type="entry name" value="HD_GYP_dom"/>
</dbReference>
<dbReference type="Pfam" id="PF13487">
    <property type="entry name" value="HD_5"/>
    <property type="match status" value="1"/>
</dbReference>
<dbReference type="SUPFAM" id="SSF109604">
    <property type="entry name" value="HD-domain/PDEase-like"/>
    <property type="match status" value="1"/>
</dbReference>
<gene>
    <name evidence="2" type="ORF">BET01_20465</name>
</gene>
<dbReference type="Gene3D" id="1.10.3210.10">
    <property type="entry name" value="Hypothetical protein af1432"/>
    <property type="match status" value="1"/>
</dbReference>
<dbReference type="PANTHER" id="PTHR43155:SF2">
    <property type="entry name" value="CYCLIC DI-GMP PHOSPHODIESTERASE PA4108"/>
    <property type="match status" value="1"/>
</dbReference>
<keyword evidence="3" id="KW-1185">Reference proteome</keyword>
<sequence length="357" mass="39920">MIYLPTEKLTEGMILARNIPGTNSILPFAVAGYQLSDRIIIRLKRIGVQGAYIHTALTEGIEPVDFVEPELKAKMLTSIRQTFDQSLKKVTIQSSMQTYNELTTAAKSVVMNILSMDKYLFQMIDIRDYDNYTYSHSLYVGILSVLLGRFIGLSLDQLNDLALCGLMHDIGKTDIPLEITNKSGPLNDEEFEIMKKHPDLSYEKLSKCKLYSQTVLQGIRTHHEKYDGTGYPFGLTGDEIPLYARILAIADVYDALSSTRPYRKAWPPKKIFDYLTSRCSSHFDTDLLAAFLQCVSAYPVGTVVQLSDGSTAVVKDNTPGFTLRPIIRFIAPAAKAGHEVDLSREALNVTILDDTED</sequence>
<dbReference type="SMART" id="SM00471">
    <property type="entry name" value="HDc"/>
    <property type="match status" value="1"/>
</dbReference>
<dbReference type="PANTHER" id="PTHR43155">
    <property type="entry name" value="CYCLIC DI-GMP PHOSPHODIESTERASE PA4108-RELATED"/>
    <property type="match status" value="1"/>
</dbReference>
<protein>
    <recommendedName>
        <fullName evidence="1">HD-GYP domain-containing protein</fullName>
    </recommendedName>
</protein>
<evidence type="ECO:0000313" key="2">
    <source>
        <dbReference type="EMBL" id="RKD31405.1"/>
    </source>
</evidence>
<organism evidence="2 3">
    <name type="scientific">Lacrimispora algidixylanolytica</name>
    <dbReference type="NCBI Taxonomy" id="94868"/>
    <lineage>
        <taxon>Bacteria</taxon>
        <taxon>Bacillati</taxon>
        <taxon>Bacillota</taxon>
        <taxon>Clostridia</taxon>
        <taxon>Lachnospirales</taxon>
        <taxon>Lachnospiraceae</taxon>
        <taxon>Lacrimispora</taxon>
    </lineage>
</organism>
<dbReference type="EMBL" id="MCIA01000019">
    <property type="protein sequence ID" value="RKD31405.1"/>
    <property type="molecule type" value="Genomic_DNA"/>
</dbReference>
<name>A0A419T1Q7_9FIRM</name>
<dbReference type="CDD" id="cd00077">
    <property type="entry name" value="HDc"/>
    <property type="match status" value="1"/>
</dbReference>